<dbReference type="AlphaFoldDB" id="A0A5C5FQL7"/>
<sequence>MAISDQKTRWLVLSGPLIFPARLASILEGTVPLASSTVQVPDALLSFDVPGVPFLEPCYASVIVKGFNDDGEWSAVVDGEKANGRESDAYKRWVWARCSPGVEYAGALPRPLEGLAYKLTEDDFQSVVARALTLLPTVPTVLVPVRASRFELGDPARTLGDVNAEVIVAQPKTRSPGLQPSREYLMLVLRGAFLNVLSQPYLAQLTILRPMDLSPPAKALSSRLVRLALIPSFVLFYLPSRILGSVWAQLGALLFGKGLPKLRALERMARGVTGSGYWNEAGT</sequence>
<dbReference type="Gene3D" id="3.10.490.10">
    <property type="entry name" value="Gamma-glutamyl cyclotransferase-like"/>
    <property type="match status" value="1"/>
</dbReference>
<proteinExistence type="predicted"/>
<dbReference type="Proteomes" id="UP000311382">
    <property type="component" value="Unassembled WGS sequence"/>
</dbReference>
<gene>
    <name evidence="1" type="ORF">DMC30DRAFT_17110</name>
</gene>
<comment type="caution">
    <text evidence="1">The sequence shown here is derived from an EMBL/GenBank/DDBJ whole genome shotgun (WGS) entry which is preliminary data.</text>
</comment>
<evidence type="ECO:0000313" key="2">
    <source>
        <dbReference type="Proteomes" id="UP000311382"/>
    </source>
</evidence>
<name>A0A5C5FQL7_9BASI</name>
<dbReference type="EMBL" id="SOZI01000106">
    <property type="protein sequence ID" value="TNY19158.1"/>
    <property type="molecule type" value="Genomic_DNA"/>
</dbReference>
<dbReference type="STRING" id="5288.A0A5C5FQL7"/>
<organism evidence="1 2">
    <name type="scientific">Rhodotorula diobovata</name>
    <dbReference type="NCBI Taxonomy" id="5288"/>
    <lineage>
        <taxon>Eukaryota</taxon>
        <taxon>Fungi</taxon>
        <taxon>Dikarya</taxon>
        <taxon>Basidiomycota</taxon>
        <taxon>Pucciniomycotina</taxon>
        <taxon>Microbotryomycetes</taxon>
        <taxon>Sporidiobolales</taxon>
        <taxon>Sporidiobolaceae</taxon>
        <taxon>Rhodotorula</taxon>
    </lineage>
</organism>
<reference evidence="1 2" key="1">
    <citation type="submission" date="2019-03" db="EMBL/GenBank/DDBJ databases">
        <title>Rhodosporidium diobovatum UCD-FST 08-225 genome sequencing, assembly, and annotation.</title>
        <authorList>
            <person name="Fakankun I.U."/>
            <person name="Fristensky B."/>
            <person name="Levin D.B."/>
        </authorList>
    </citation>
    <scope>NUCLEOTIDE SEQUENCE [LARGE SCALE GENOMIC DNA]</scope>
    <source>
        <strain evidence="1 2">UCD-FST 08-225</strain>
    </source>
</reference>
<evidence type="ECO:0000313" key="1">
    <source>
        <dbReference type="EMBL" id="TNY19158.1"/>
    </source>
</evidence>
<keyword evidence="2" id="KW-1185">Reference proteome</keyword>
<accession>A0A5C5FQL7</accession>
<protein>
    <submittedName>
        <fullName evidence="1">Hydroxyproline-rich glyco protein DZ-HRGP</fullName>
    </submittedName>
</protein>
<dbReference type="OrthoDB" id="2017317at2759"/>